<feature type="compositionally biased region" description="Low complexity" evidence="1">
    <location>
        <begin position="289"/>
        <end position="316"/>
    </location>
</feature>
<proteinExistence type="predicted"/>
<dbReference type="SUPFAM" id="SSF82199">
    <property type="entry name" value="SET domain"/>
    <property type="match status" value="1"/>
</dbReference>
<dbReference type="Gene3D" id="2.170.270.10">
    <property type="entry name" value="SET domain"/>
    <property type="match status" value="1"/>
</dbReference>
<dbReference type="AlphaFoldDB" id="A0A9P7Y340"/>
<evidence type="ECO:0008006" key="4">
    <source>
        <dbReference type="Google" id="ProtNLM"/>
    </source>
</evidence>
<dbReference type="EMBL" id="JAHRHY010000001">
    <property type="protein sequence ID" value="KAG9072469.1"/>
    <property type="molecule type" value="Genomic_DNA"/>
</dbReference>
<feature type="region of interest" description="Disordered" evidence="1">
    <location>
        <begin position="285"/>
        <end position="333"/>
    </location>
</feature>
<protein>
    <recommendedName>
        <fullName evidence="4">SET domain-containing protein</fullName>
    </recommendedName>
</protein>
<name>A0A9P7Y340_9FUNG</name>
<dbReference type="OrthoDB" id="5945798at2759"/>
<keyword evidence="3" id="KW-1185">Reference proteome</keyword>
<gene>
    <name evidence="2" type="ORF">KI688_000240</name>
</gene>
<evidence type="ECO:0000256" key="1">
    <source>
        <dbReference type="SAM" id="MobiDB-lite"/>
    </source>
</evidence>
<evidence type="ECO:0000313" key="2">
    <source>
        <dbReference type="EMBL" id="KAG9072469.1"/>
    </source>
</evidence>
<sequence length="368" mass="39949">MPSPRATFLKARVSSGLSLMQQKYSTATKNACVKSVSSTTIAAPSPIDAKIVTKSISVPSPGIPTVYQSRRALEMREQQENKEKEEHKLELGTTDVDGVSTEAVTKLLGETTLTTTTTPTTPPTSQSPPPLSLNAPQEQDEDEDRTQEPIENDFYDVLRLQSHFEDWDDEDQKDWNKQSQIVLTLLEMAGLTEMASEPGGPLRTLTSLDVKRLISALESNAFGMFDRAKKKAICFGRAIYPIASFFNHSCDCNSAAVQADGSAEEITGEAVLRLIEQEEINKKEAPQALSSLSTSGSESETGTSTPAGPGTGTATPAEEEEGSETTTLTEEVDPYASRVGEFRMMTFFSICDIPKGSLLFTLHPLVIV</sequence>
<dbReference type="Proteomes" id="UP000707451">
    <property type="component" value="Unassembled WGS sequence"/>
</dbReference>
<comment type="caution">
    <text evidence="2">The sequence shown here is derived from an EMBL/GenBank/DDBJ whole genome shotgun (WGS) entry which is preliminary data.</text>
</comment>
<organism evidence="2 3">
    <name type="scientific">Linnemannia hyalina</name>
    <dbReference type="NCBI Taxonomy" id="64524"/>
    <lineage>
        <taxon>Eukaryota</taxon>
        <taxon>Fungi</taxon>
        <taxon>Fungi incertae sedis</taxon>
        <taxon>Mucoromycota</taxon>
        <taxon>Mortierellomycotina</taxon>
        <taxon>Mortierellomycetes</taxon>
        <taxon>Mortierellales</taxon>
        <taxon>Mortierellaceae</taxon>
        <taxon>Linnemannia</taxon>
    </lineage>
</organism>
<evidence type="ECO:0000313" key="3">
    <source>
        <dbReference type="Proteomes" id="UP000707451"/>
    </source>
</evidence>
<feature type="compositionally biased region" description="Pro residues" evidence="1">
    <location>
        <begin position="120"/>
        <end position="131"/>
    </location>
</feature>
<reference evidence="2" key="1">
    <citation type="submission" date="2021-06" db="EMBL/GenBank/DDBJ databases">
        <title>Genome Sequence of Mortierella hyaline Strain SCG-10, a Cold-Adapted, Nitrate-Reducing Fungus Isolated from Soil in Minnesota, USA.</title>
        <authorList>
            <person name="Aldossari N."/>
        </authorList>
    </citation>
    <scope>NUCLEOTIDE SEQUENCE</scope>
    <source>
        <strain evidence="2">SCG-10</strain>
    </source>
</reference>
<dbReference type="InterPro" id="IPR046341">
    <property type="entry name" value="SET_dom_sf"/>
</dbReference>
<accession>A0A9P7Y340</accession>
<feature type="region of interest" description="Disordered" evidence="1">
    <location>
        <begin position="109"/>
        <end position="146"/>
    </location>
</feature>